<sequence length="607" mass="69992">MKMVGEKMTTFNVTSEFLLDNEPFKIISGALHYFRVHPDYWEHSLYNLKAMGCNTVETYIPWNLHEPKEGEFDFSEGRDINKFITLAEELGLYVIVRPSPFICAEWEFGGLPGWLLNYPDMIYRTADSLFLEKVAPFYHEILTRLKPQQVTEGGPILMLQVENEYGSYGNEKEYLRSLVKMIKAEGITVPLFTSDGSWDETLRAGSLVEDGILATGNFGSKAAENFRNMKAYFDEKNVKMPMMCMEFWDGWFNRYNEPIIRRSPQEFAEVLEEMVSLGSLNFYMFQGGTNFGFMNGCSSRGLKRLPQVTSYDYDALLTEWGDPTEKYKLAQAILSKYSSVSEPQLLAKTSGTGQLTKTTNLFDVLDKISTPQHVMYPKTMEAFDQYYGYILYRTTVYSAKKEQRGLLMGAQDRVHIFVNQQLVKTLYQEELLTDFMLDMEIGDNQIDILVENMGRVNYGPLLQSEGQHKGINRGFMMDIHFESDWTIYTLPLDNIEELKNETDSTDNKVGHFYHYDVNLNQKADTFLDITEFGKGVAFLNGVNLGRYWNVGPIGYLYIPAPLLREVDNELVIFETEKELPRTIKFRDHPVYIETENQDNFKKATAPI</sequence>
<evidence type="ECO:0000256" key="4">
    <source>
        <dbReference type="RuleBase" id="RU000675"/>
    </source>
</evidence>
<dbReference type="Proteomes" id="UP001147148">
    <property type="component" value="Unassembled WGS sequence"/>
</dbReference>
<feature type="domain" description="Beta-galactosidase galactose-binding" evidence="8">
    <location>
        <begin position="512"/>
        <end position="568"/>
    </location>
</feature>
<evidence type="ECO:0000259" key="6">
    <source>
        <dbReference type="Pfam" id="PF01301"/>
    </source>
</evidence>
<dbReference type="PIRSF" id="PIRSF006336">
    <property type="entry name" value="B-gal"/>
    <property type="match status" value="1"/>
</dbReference>
<keyword evidence="2 4" id="KW-0378">Hydrolase</keyword>
<evidence type="ECO:0000256" key="3">
    <source>
        <dbReference type="ARBA" id="ARBA00023295"/>
    </source>
</evidence>
<dbReference type="InterPro" id="IPR048913">
    <property type="entry name" value="BetaGal_gal-bd"/>
</dbReference>
<dbReference type="InterPro" id="IPR026283">
    <property type="entry name" value="B-gal_1-like"/>
</dbReference>
<dbReference type="EC" id="3.2.1.23" evidence="4"/>
<dbReference type="Gene3D" id="2.60.120.260">
    <property type="entry name" value="Galactose-binding domain-like"/>
    <property type="match status" value="2"/>
</dbReference>
<protein>
    <recommendedName>
        <fullName evidence="4">Beta-galactosidase</fullName>
        <ecNumber evidence="4">3.2.1.23</ecNumber>
    </recommendedName>
</protein>
<dbReference type="InterPro" id="IPR001944">
    <property type="entry name" value="Glycoside_Hdrlase_35"/>
</dbReference>
<comment type="caution">
    <text evidence="9">The sequence shown here is derived from an EMBL/GenBank/DDBJ whole genome shotgun (WGS) entry which is preliminary data.</text>
</comment>
<accession>A0ABT5X277</accession>
<gene>
    <name evidence="9" type="ORF">OL233_07295</name>
</gene>
<evidence type="ECO:0000256" key="5">
    <source>
        <dbReference type="RuleBase" id="RU003679"/>
    </source>
</evidence>
<feature type="domain" description="Glycoside hydrolase 35 catalytic" evidence="6">
    <location>
        <begin position="16"/>
        <end position="335"/>
    </location>
</feature>
<dbReference type="EMBL" id="JAPDSH010000005">
    <property type="protein sequence ID" value="MDF0480096.1"/>
    <property type="molecule type" value="Genomic_DNA"/>
</dbReference>
<dbReference type="PROSITE" id="PS01182">
    <property type="entry name" value="GLYCOSYL_HYDROL_F35"/>
    <property type="match status" value="1"/>
</dbReference>
<dbReference type="InterPro" id="IPR008979">
    <property type="entry name" value="Galactose-bd-like_sf"/>
</dbReference>
<dbReference type="Pfam" id="PF21467">
    <property type="entry name" value="BetaGal_gal-bd"/>
    <property type="match status" value="1"/>
</dbReference>
<comment type="similarity">
    <text evidence="1 5">Belongs to the glycosyl hydrolase 35 family.</text>
</comment>
<dbReference type="PRINTS" id="PR00742">
    <property type="entry name" value="GLHYDRLASE35"/>
</dbReference>
<dbReference type="Pfam" id="PF01301">
    <property type="entry name" value="Glyco_hydro_35"/>
    <property type="match status" value="1"/>
</dbReference>
<name>A0ABT5X277_9ENTE</name>
<keyword evidence="3 4" id="KW-0326">Glycosidase</keyword>
<dbReference type="InterPro" id="IPR031330">
    <property type="entry name" value="Gly_Hdrlase_35_cat"/>
</dbReference>
<dbReference type="InterPro" id="IPR048912">
    <property type="entry name" value="BetaGal1-like_ABD1"/>
</dbReference>
<dbReference type="PANTHER" id="PTHR23421">
    <property type="entry name" value="BETA-GALACTOSIDASE RELATED"/>
    <property type="match status" value="1"/>
</dbReference>
<dbReference type="SUPFAM" id="SSF49785">
    <property type="entry name" value="Galactose-binding domain-like"/>
    <property type="match status" value="1"/>
</dbReference>
<feature type="domain" description="Beta-galactosidase 1-like first all-beta" evidence="7">
    <location>
        <begin position="377"/>
        <end position="490"/>
    </location>
</feature>
<dbReference type="SUPFAM" id="SSF51445">
    <property type="entry name" value="(Trans)glycosidases"/>
    <property type="match status" value="1"/>
</dbReference>
<evidence type="ECO:0000313" key="10">
    <source>
        <dbReference type="Proteomes" id="UP001147148"/>
    </source>
</evidence>
<evidence type="ECO:0000256" key="2">
    <source>
        <dbReference type="ARBA" id="ARBA00022801"/>
    </source>
</evidence>
<dbReference type="Gene3D" id="3.20.20.80">
    <property type="entry name" value="Glycosidases"/>
    <property type="match status" value="1"/>
</dbReference>
<comment type="catalytic activity">
    <reaction evidence="4">
        <text>Hydrolysis of terminal non-reducing beta-D-galactose residues in beta-D-galactosides.</text>
        <dbReference type="EC" id="3.2.1.23"/>
    </reaction>
</comment>
<keyword evidence="10" id="KW-1185">Reference proteome</keyword>
<proteinExistence type="inferred from homology"/>
<dbReference type="RefSeq" id="WP_275471681.1">
    <property type="nucleotide sequence ID" value="NZ_JAPDSH010000005.1"/>
</dbReference>
<evidence type="ECO:0000313" key="9">
    <source>
        <dbReference type="EMBL" id="MDF0480096.1"/>
    </source>
</evidence>
<dbReference type="Pfam" id="PF21317">
    <property type="entry name" value="BetaGal_ABD_1"/>
    <property type="match status" value="1"/>
</dbReference>
<organism evidence="9 10">
    <name type="scientific">Vagococcus proximus</name>
    <dbReference type="NCBI Taxonomy" id="2991417"/>
    <lineage>
        <taxon>Bacteria</taxon>
        <taxon>Bacillati</taxon>
        <taxon>Bacillota</taxon>
        <taxon>Bacilli</taxon>
        <taxon>Lactobacillales</taxon>
        <taxon>Enterococcaceae</taxon>
        <taxon>Vagococcus</taxon>
    </lineage>
</organism>
<evidence type="ECO:0000259" key="8">
    <source>
        <dbReference type="Pfam" id="PF21467"/>
    </source>
</evidence>
<evidence type="ECO:0000256" key="1">
    <source>
        <dbReference type="ARBA" id="ARBA00009809"/>
    </source>
</evidence>
<evidence type="ECO:0000259" key="7">
    <source>
        <dbReference type="Pfam" id="PF21317"/>
    </source>
</evidence>
<dbReference type="InterPro" id="IPR019801">
    <property type="entry name" value="Glyco_hydro_35_CS"/>
</dbReference>
<dbReference type="InterPro" id="IPR017853">
    <property type="entry name" value="GH"/>
</dbReference>
<reference evidence="9" key="1">
    <citation type="submission" date="2022-10" db="EMBL/GenBank/DDBJ databases">
        <title>Vagococcus sp. isolated from poultry meat.</title>
        <authorList>
            <person name="Johansson P."/>
            <person name="Bjorkroth J."/>
        </authorList>
    </citation>
    <scope>NUCLEOTIDE SEQUENCE</scope>
    <source>
        <strain evidence="9">PNs007</strain>
    </source>
</reference>